<reference evidence="8 9" key="1">
    <citation type="submission" date="2020-05" db="EMBL/GenBank/DDBJ databases">
        <title>Identification and distribution of gene clusters putatively required for synthesis of sphingolipid metabolism inhibitors in phylogenetically diverse species of the filamentous fungus Fusarium.</title>
        <authorList>
            <person name="Kim H.-S."/>
            <person name="Busman M."/>
            <person name="Brown D.W."/>
            <person name="Divon H."/>
            <person name="Uhlig S."/>
            <person name="Proctor R.H."/>
        </authorList>
    </citation>
    <scope>NUCLEOTIDE SEQUENCE [LARGE SCALE GENOMIC DNA]</scope>
    <source>
        <strain evidence="8 9">NRRL 20693</strain>
    </source>
</reference>
<comment type="similarity">
    <text evidence="5">Belongs to the SAT4 family.</text>
</comment>
<evidence type="ECO:0000256" key="5">
    <source>
        <dbReference type="ARBA" id="ARBA00038359"/>
    </source>
</evidence>
<feature type="domain" description="Rhodopsin" evidence="7">
    <location>
        <begin position="24"/>
        <end position="128"/>
    </location>
</feature>
<evidence type="ECO:0000256" key="2">
    <source>
        <dbReference type="ARBA" id="ARBA00022692"/>
    </source>
</evidence>
<keyword evidence="9" id="KW-1185">Reference proteome</keyword>
<dbReference type="Pfam" id="PF20684">
    <property type="entry name" value="Fung_rhodopsin"/>
    <property type="match status" value="1"/>
</dbReference>
<evidence type="ECO:0000259" key="7">
    <source>
        <dbReference type="Pfam" id="PF20684"/>
    </source>
</evidence>
<protein>
    <submittedName>
        <fullName evidence="8">Integral membrane protein</fullName>
    </submittedName>
</protein>
<keyword evidence="3 6" id="KW-1133">Transmembrane helix</keyword>
<dbReference type="InterPro" id="IPR049326">
    <property type="entry name" value="Rhodopsin_dom_fungi"/>
</dbReference>
<keyword evidence="2 6" id="KW-0812">Transmembrane</keyword>
<dbReference type="PANTHER" id="PTHR33048:SF47">
    <property type="entry name" value="INTEGRAL MEMBRANE PROTEIN-RELATED"/>
    <property type="match status" value="1"/>
</dbReference>
<evidence type="ECO:0000313" key="8">
    <source>
        <dbReference type="EMBL" id="KAF5653908.1"/>
    </source>
</evidence>
<accession>A0A8H5SLU6</accession>
<evidence type="ECO:0000256" key="1">
    <source>
        <dbReference type="ARBA" id="ARBA00004141"/>
    </source>
</evidence>
<comment type="subcellular location">
    <subcellularLocation>
        <location evidence="1">Membrane</location>
        <topology evidence="1">Multi-pass membrane protein</topology>
    </subcellularLocation>
</comment>
<sequence length="128" mass="14774">MSRVPNVWAAIIIPVPASALALVLRLKARRMTKQRIGYDDVLSIAAWFVSLGYAILLIVWTTCYYMGRKIGHLPDAKIDHIIEKSHEILFTSEILYSWAIFLSKMSVLTFYRRIFQFSSIRIPIIVLM</sequence>
<dbReference type="PANTHER" id="PTHR33048">
    <property type="entry name" value="PTH11-LIKE INTEGRAL MEMBRANE PROTEIN (AFU_ORTHOLOGUE AFUA_5G11245)"/>
    <property type="match status" value="1"/>
</dbReference>
<keyword evidence="4 6" id="KW-0472">Membrane</keyword>
<evidence type="ECO:0000256" key="3">
    <source>
        <dbReference type="ARBA" id="ARBA00022989"/>
    </source>
</evidence>
<dbReference type="AlphaFoldDB" id="A0A8H5SLU6"/>
<evidence type="ECO:0000256" key="4">
    <source>
        <dbReference type="ARBA" id="ARBA00023136"/>
    </source>
</evidence>
<feature type="transmembrane region" description="Helical" evidence="6">
    <location>
        <begin position="94"/>
        <end position="111"/>
    </location>
</feature>
<gene>
    <name evidence="8" type="ORF">FHETE_11358</name>
</gene>
<proteinExistence type="inferred from homology"/>
<evidence type="ECO:0000256" key="6">
    <source>
        <dbReference type="SAM" id="Phobius"/>
    </source>
</evidence>
<dbReference type="EMBL" id="JAAGWQ010000553">
    <property type="protein sequence ID" value="KAF5653908.1"/>
    <property type="molecule type" value="Genomic_DNA"/>
</dbReference>
<dbReference type="InterPro" id="IPR052337">
    <property type="entry name" value="SAT4-like"/>
</dbReference>
<dbReference type="OrthoDB" id="5421689at2759"/>
<comment type="caution">
    <text evidence="8">The sequence shown here is derived from an EMBL/GenBank/DDBJ whole genome shotgun (WGS) entry which is preliminary data.</text>
</comment>
<dbReference type="Proteomes" id="UP000567885">
    <property type="component" value="Unassembled WGS sequence"/>
</dbReference>
<evidence type="ECO:0000313" key="9">
    <source>
        <dbReference type="Proteomes" id="UP000567885"/>
    </source>
</evidence>
<feature type="transmembrane region" description="Helical" evidence="6">
    <location>
        <begin position="44"/>
        <end position="67"/>
    </location>
</feature>
<name>A0A8H5SLU6_FUSHE</name>
<feature type="transmembrane region" description="Helical" evidence="6">
    <location>
        <begin position="6"/>
        <end position="24"/>
    </location>
</feature>
<organism evidence="8 9">
    <name type="scientific">Fusarium heterosporum</name>
    <dbReference type="NCBI Taxonomy" id="42747"/>
    <lineage>
        <taxon>Eukaryota</taxon>
        <taxon>Fungi</taxon>
        <taxon>Dikarya</taxon>
        <taxon>Ascomycota</taxon>
        <taxon>Pezizomycotina</taxon>
        <taxon>Sordariomycetes</taxon>
        <taxon>Hypocreomycetidae</taxon>
        <taxon>Hypocreales</taxon>
        <taxon>Nectriaceae</taxon>
        <taxon>Fusarium</taxon>
        <taxon>Fusarium heterosporum species complex</taxon>
    </lineage>
</organism>
<dbReference type="GO" id="GO:0016020">
    <property type="term" value="C:membrane"/>
    <property type="evidence" value="ECO:0007669"/>
    <property type="project" value="UniProtKB-SubCell"/>
</dbReference>
<feature type="non-terminal residue" evidence="8">
    <location>
        <position position="128"/>
    </location>
</feature>